<dbReference type="GO" id="GO:0009653">
    <property type="term" value="P:anatomical structure morphogenesis"/>
    <property type="evidence" value="ECO:0007669"/>
    <property type="project" value="UniProtKB-ARBA"/>
</dbReference>
<dbReference type="Pfam" id="PF00102">
    <property type="entry name" value="Y_phosphatase"/>
    <property type="match status" value="1"/>
</dbReference>
<feature type="domain" description="Tyrosine specific protein phosphatases" evidence="16">
    <location>
        <begin position="874"/>
        <end position="946"/>
    </location>
</feature>
<dbReference type="GO" id="GO:0045202">
    <property type="term" value="C:synapse"/>
    <property type="evidence" value="ECO:0007669"/>
    <property type="project" value="UniProtKB-SubCell"/>
</dbReference>
<sequence>MGRKRLDGLEVPLLLLCVIFGGASSHGEVGCLFSTNLCKSEVESCYNDLAFGRCIELGDDALEKDLYQYDLEPEELELLRMQLERLEHEGYKWSHDYTQCIMQILLDDLRYRLNNDVEHLCKNLKFRDEDIYDEENEIIDNNDIESVRAVEPIAIVKFTPSKINPHGEFADEFYYPPDMKQKIAEERRKADRFDDYDESFYDKLGALGNPTEVYRRGSRSLNLKSMDDSPPLAYGKENYAIPREYAEALRDFLSSEANLYEDSDNDQLEFLPNNEKPVKMKDEFHDYEKTFSRKYKSPSEPKGIDFLDHRDEKIHNNDDNDDYIDDEIVDDRDFINNNPIDRTIIDSLADQSEMFSEGGTTLPFRRGIIRPEEYDDVTLNNDFDDMLWRRELAGFKRRERLDVKKPGPPFSTNNYAFKTQSPNSMRKMKILQFSTSNEVVHSPQVKKEIYNLKVSSSPKTYENVDLDHVYIQFNQEFHSWSEGEIVVNTVGSLLGLQSGELKEIRVGRAEVTFKVPKNSKNYNSTDIVNKINGIRNDLQDQLNIQVIRAGIGDKVKLPAILEVSSISEMSSNMFGALVAAGVAAVSAAAIVILVIARRHAKSRAKLAALRTPDPEASKDYQELCRARMHAKQSDKLSESPKGFDFGRLIESGKSESKRSSTSSWGEEPQPSSMDISTGHIVLSYMEDHLKNQEKLDEEWAALCAYEAEPCSTTIAEAEVNRECNRSDALLPYDHARVILNDLANINNSDYINASTITDHDPRNPAYIATQGPLPRTTADFWQLAWEQGSVVIIMLNRLTEVGQATCHRYWPDEGSELYHIFEVHLVSEHIWCDDYLVRSFYLKNLRTTETRTVTQFHFLSWPQDGVPQSTKALLEFRRKVNKSYRGRSCPIIVHCSDGAGRTGTYCLIDMVLNRMTKGAKEIDIAATLEHIRDQRAGMVATKQQYEFVLMAVADEVHGILKSLPIVDEKSGEKSSAASQSSTSPAK</sequence>
<dbReference type="GO" id="GO:0030141">
    <property type="term" value="C:secretory granule"/>
    <property type="evidence" value="ECO:0007669"/>
    <property type="project" value="InterPro"/>
</dbReference>
<dbReference type="PROSITE" id="PS00383">
    <property type="entry name" value="TYR_PHOSPHATASE_1"/>
    <property type="match status" value="1"/>
</dbReference>
<dbReference type="GO" id="GO:0051046">
    <property type="term" value="P:regulation of secretion"/>
    <property type="evidence" value="ECO:0007669"/>
    <property type="project" value="TreeGrafter"/>
</dbReference>
<evidence type="ECO:0000256" key="2">
    <source>
        <dbReference type="ARBA" id="ARBA00022553"/>
    </source>
</evidence>
<dbReference type="Gene3D" id="3.30.70.2470">
    <property type="entry name" value="Protein-tyrosine phosphatase receptor IA-2 ectodomain"/>
    <property type="match status" value="1"/>
</dbReference>
<evidence type="ECO:0000256" key="5">
    <source>
        <dbReference type="ARBA" id="ARBA00022989"/>
    </source>
</evidence>
<keyword evidence="3 13" id="KW-0812">Transmembrane</keyword>
<dbReference type="InterPro" id="IPR038112">
    <property type="entry name" value="Receptor_IA-2_ectodomain_sf"/>
</dbReference>
<dbReference type="Proteomes" id="UP000695007">
    <property type="component" value="Unplaced"/>
</dbReference>
<evidence type="ECO:0000256" key="1">
    <source>
        <dbReference type="ARBA" id="ARBA00004212"/>
    </source>
</evidence>
<dbReference type="PANTHER" id="PTHR46106">
    <property type="entry name" value="IA-2 PROTEIN TYROSINE PHOSPHATASE, ISOFORM C"/>
    <property type="match status" value="1"/>
</dbReference>
<dbReference type="KEGG" id="csol:105364390"/>
<dbReference type="InterPro" id="IPR016130">
    <property type="entry name" value="Tyr_Pase_AS"/>
</dbReference>
<dbReference type="GeneID" id="105364390"/>
<evidence type="ECO:0000256" key="3">
    <source>
        <dbReference type="ARBA" id="ARBA00022692"/>
    </source>
</evidence>
<feature type="signal peptide" evidence="14">
    <location>
        <begin position="1"/>
        <end position="25"/>
    </location>
</feature>
<dbReference type="RefSeq" id="XP_011500604.1">
    <property type="nucleotide sequence ID" value="XM_011502302.1"/>
</dbReference>
<dbReference type="InterPro" id="IPR003595">
    <property type="entry name" value="Tyr_Pase_cat"/>
</dbReference>
<dbReference type="Pfam" id="PF11548">
    <property type="entry name" value="Receptor_IA-2"/>
    <property type="match status" value="1"/>
</dbReference>
<dbReference type="GO" id="GO:0004725">
    <property type="term" value="F:protein tyrosine phosphatase activity"/>
    <property type="evidence" value="ECO:0007669"/>
    <property type="project" value="InterPro"/>
</dbReference>
<keyword evidence="5 13" id="KW-1133">Transmembrane helix</keyword>
<protein>
    <submittedName>
        <fullName evidence="18">Receptor-type tyrosine-protein phosphatase N2</fullName>
    </submittedName>
</protein>
<reference evidence="18" key="1">
    <citation type="submission" date="2025-08" db="UniProtKB">
        <authorList>
            <consortium name="RefSeq"/>
        </authorList>
    </citation>
    <scope>IDENTIFICATION</scope>
</reference>
<dbReference type="SMART" id="SM00194">
    <property type="entry name" value="PTPc"/>
    <property type="match status" value="1"/>
</dbReference>
<dbReference type="InterPro" id="IPR033522">
    <property type="entry name" value="IA-2/IA-2_beta"/>
</dbReference>
<dbReference type="PROSITE" id="PS50056">
    <property type="entry name" value="TYR_PHOSPHATASE_2"/>
    <property type="match status" value="1"/>
</dbReference>
<evidence type="ECO:0000256" key="6">
    <source>
        <dbReference type="ARBA" id="ARBA00023018"/>
    </source>
</evidence>
<dbReference type="InterPro" id="IPR000242">
    <property type="entry name" value="PTP_cat"/>
</dbReference>
<keyword evidence="9" id="KW-0325">Glycoprotein</keyword>
<keyword evidence="17" id="KW-1185">Reference proteome</keyword>
<evidence type="ECO:0000256" key="12">
    <source>
        <dbReference type="SAM" id="MobiDB-lite"/>
    </source>
</evidence>
<dbReference type="Gene3D" id="3.90.190.10">
    <property type="entry name" value="Protein tyrosine phosphatase superfamily"/>
    <property type="match status" value="1"/>
</dbReference>
<evidence type="ECO:0000256" key="7">
    <source>
        <dbReference type="ARBA" id="ARBA00023136"/>
    </source>
</evidence>
<dbReference type="PANTHER" id="PTHR46106:SF4">
    <property type="entry name" value="IA-2 PROTEIN TYROSINE PHOSPHATASE, ISOFORM C"/>
    <property type="match status" value="1"/>
</dbReference>
<dbReference type="GO" id="GO:0048666">
    <property type="term" value="P:neuron development"/>
    <property type="evidence" value="ECO:0007669"/>
    <property type="project" value="UniProtKB-ARBA"/>
</dbReference>
<dbReference type="CTD" id="33277"/>
<evidence type="ECO:0000259" key="16">
    <source>
        <dbReference type="PROSITE" id="PS50056"/>
    </source>
</evidence>
<evidence type="ECO:0000256" key="9">
    <source>
        <dbReference type="ARBA" id="ARBA00023180"/>
    </source>
</evidence>
<evidence type="ECO:0000256" key="4">
    <source>
        <dbReference type="ARBA" id="ARBA00022729"/>
    </source>
</evidence>
<proteinExistence type="predicted"/>
<dbReference type="FunFam" id="3.90.190.10:FF:000017">
    <property type="entry name" value="receptor-type tyrosine-protein phosphatase-like N isoform X2"/>
    <property type="match status" value="1"/>
</dbReference>
<evidence type="ECO:0000256" key="8">
    <source>
        <dbReference type="ARBA" id="ARBA00023170"/>
    </source>
</evidence>
<keyword evidence="4 14" id="KW-0732">Signal</keyword>
<feature type="chain" id="PRO_5042502626" evidence="14">
    <location>
        <begin position="26"/>
        <end position="986"/>
    </location>
</feature>
<dbReference type="InterPro" id="IPR029021">
    <property type="entry name" value="Prot-tyrosine_phosphatase-like"/>
</dbReference>
<evidence type="ECO:0000256" key="14">
    <source>
        <dbReference type="SAM" id="SignalP"/>
    </source>
</evidence>
<evidence type="ECO:0000256" key="11">
    <source>
        <dbReference type="ARBA" id="ARBA00034103"/>
    </source>
</evidence>
<evidence type="ECO:0000256" key="13">
    <source>
        <dbReference type="SAM" id="Phobius"/>
    </source>
</evidence>
<keyword evidence="2" id="KW-0597">Phosphoprotein</keyword>
<name>A0AAJ6YM60_9HYME</name>
<dbReference type="SUPFAM" id="SSF52799">
    <property type="entry name" value="(Phosphotyrosine protein) phosphatases II"/>
    <property type="match status" value="1"/>
</dbReference>
<dbReference type="PRINTS" id="PR00700">
    <property type="entry name" value="PRTYPHPHTASE"/>
</dbReference>
<accession>A0AAJ6YM60</accession>
<feature type="transmembrane region" description="Helical" evidence="13">
    <location>
        <begin position="573"/>
        <end position="596"/>
    </location>
</feature>
<gene>
    <name evidence="18" type="primary">LOC105364390</name>
</gene>
<keyword evidence="10" id="KW-0968">Cytoplasmic vesicle</keyword>
<dbReference type="PROSITE" id="PS50055">
    <property type="entry name" value="TYR_PHOSPHATASE_PTP"/>
    <property type="match status" value="1"/>
</dbReference>
<keyword evidence="7 13" id="KW-0472">Membrane</keyword>
<evidence type="ECO:0000259" key="15">
    <source>
        <dbReference type="PROSITE" id="PS50055"/>
    </source>
</evidence>
<keyword evidence="8 18" id="KW-0675">Receptor</keyword>
<keyword evidence="6" id="KW-0770">Synapse</keyword>
<dbReference type="InterPro" id="IPR021613">
    <property type="entry name" value="Receptor_IA-2_dom"/>
</dbReference>
<comment type="subcellular location">
    <subcellularLocation>
        <location evidence="1">Cytoplasmic vesicle</location>
        <location evidence="1">Secretory vesicle membrane</location>
        <topology evidence="1">Single-pass type I membrane protein</topology>
    </subcellularLocation>
    <subcellularLocation>
        <location evidence="11">Synapse</location>
    </subcellularLocation>
</comment>
<dbReference type="GO" id="GO:0030658">
    <property type="term" value="C:transport vesicle membrane"/>
    <property type="evidence" value="ECO:0007669"/>
    <property type="project" value="UniProtKB-SubCell"/>
</dbReference>
<dbReference type="AlphaFoldDB" id="A0AAJ6YM60"/>
<feature type="domain" description="Tyrosine-protein phosphatase" evidence="15">
    <location>
        <begin position="695"/>
        <end position="955"/>
    </location>
</feature>
<feature type="region of interest" description="Disordered" evidence="12">
    <location>
        <begin position="652"/>
        <end position="673"/>
    </location>
</feature>
<evidence type="ECO:0000256" key="10">
    <source>
        <dbReference type="ARBA" id="ARBA00023329"/>
    </source>
</evidence>
<organism evidence="17 18">
    <name type="scientific">Ceratosolen solmsi marchali</name>
    <dbReference type="NCBI Taxonomy" id="326594"/>
    <lineage>
        <taxon>Eukaryota</taxon>
        <taxon>Metazoa</taxon>
        <taxon>Ecdysozoa</taxon>
        <taxon>Arthropoda</taxon>
        <taxon>Hexapoda</taxon>
        <taxon>Insecta</taxon>
        <taxon>Pterygota</taxon>
        <taxon>Neoptera</taxon>
        <taxon>Endopterygota</taxon>
        <taxon>Hymenoptera</taxon>
        <taxon>Apocrita</taxon>
        <taxon>Proctotrupomorpha</taxon>
        <taxon>Chalcidoidea</taxon>
        <taxon>Agaonidae</taxon>
        <taxon>Agaoninae</taxon>
        <taxon>Ceratosolen</taxon>
    </lineage>
</organism>
<evidence type="ECO:0000313" key="18">
    <source>
        <dbReference type="RefSeq" id="XP_011500604.1"/>
    </source>
</evidence>
<dbReference type="InterPro" id="IPR000387">
    <property type="entry name" value="Tyr_Pase_dom"/>
</dbReference>
<dbReference type="SMART" id="SM00404">
    <property type="entry name" value="PTPc_motif"/>
    <property type="match status" value="1"/>
</dbReference>
<evidence type="ECO:0000313" key="17">
    <source>
        <dbReference type="Proteomes" id="UP000695007"/>
    </source>
</evidence>